<dbReference type="NCBIfam" id="TIGR00916">
    <property type="entry name" value="2A0604s01"/>
    <property type="match status" value="2"/>
</dbReference>
<feature type="domain" description="Protein export membrane protein SecD/SecF C-terminal" evidence="11">
    <location>
        <begin position="529"/>
        <end position="716"/>
    </location>
</feature>
<evidence type="ECO:0000313" key="14">
    <source>
        <dbReference type="EMBL" id="BCJ93482.1"/>
    </source>
</evidence>
<dbReference type="GO" id="GO:0005886">
    <property type="term" value="C:plasma membrane"/>
    <property type="evidence" value="ECO:0007669"/>
    <property type="project" value="UniProtKB-SubCell"/>
</dbReference>
<dbReference type="GO" id="GO:0006605">
    <property type="term" value="P:protein targeting"/>
    <property type="evidence" value="ECO:0007669"/>
    <property type="project" value="UniProtKB-UniRule"/>
</dbReference>
<evidence type="ECO:0000259" key="13">
    <source>
        <dbReference type="Pfam" id="PF22599"/>
    </source>
</evidence>
<dbReference type="InterPro" id="IPR005791">
    <property type="entry name" value="SecD"/>
</dbReference>
<dbReference type="NCBIfam" id="TIGR01129">
    <property type="entry name" value="secD"/>
    <property type="match status" value="1"/>
</dbReference>
<feature type="domain" description="SecDF P1 head subdomain" evidence="13">
    <location>
        <begin position="134"/>
        <end position="232"/>
    </location>
</feature>
<dbReference type="InterPro" id="IPR022645">
    <property type="entry name" value="SecD/SecF_bac"/>
</dbReference>
<dbReference type="Pfam" id="PF22599">
    <property type="entry name" value="SecDF_P1_head"/>
    <property type="match status" value="1"/>
</dbReference>
<comment type="similarity">
    <text evidence="10">Belongs to the SecD/SecF family. SecF subfamily.</text>
</comment>
<feature type="transmembrane region" description="Helical" evidence="9">
    <location>
        <begin position="383"/>
        <end position="411"/>
    </location>
</feature>
<feature type="transmembrane region" description="Helical" evidence="9">
    <location>
        <begin position="20"/>
        <end position="40"/>
    </location>
</feature>
<evidence type="ECO:0000259" key="12">
    <source>
        <dbReference type="Pfam" id="PF21760"/>
    </source>
</evidence>
<evidence type="ECO:0000256" key="9">
    <source>
        <dbReference type="HAMAP-Rule" id="MF_01463"/>
    </source>
</evidence>
<evidence type="ECO:0000256" key="7">
    <source>
        <dbReference type="ARBA" id="ARBA00023010"/>
    </source>
</evidence>
<protein>
    <recommendedName>
        <fullName evidence="9 10">Multifunctional fusion protein</fullName>
    </recommendedName>
    <domain>
        <recommendedName>
            <fullName evidence="9">Protein translocase subunit SecD</fullName>
        </recommendedName>
    </domain>
    <domain>
        <recommendedName>
            <fullName evidence="10">Protein-export membrane protein SecF</fullName>
        </recommendedName>
    </domain>
</protein>
<feature type="transmembrane region" description="Helical" evidence="9">
    <location>
        <begin position="305"/>
        <end position="329"/>
    </location>
</feature>
<dbReference type="HAMAP" id="MF_01463_B">
    <property type="entry name" value="SecD_B"/>
    <property type="match status" value="1"/>
</dbReference>
<dbReference type="InterPro" id="IPR055344">
    <property type="entry name" value="SecD_SecF_C_bact"/>
</dbReference>
<dbReference type="HAMAP" id="MF_01464_B">
    <property type="entry name" value="SecF_B"/>
    <property type="match status" value="1"/>
</dbReference>
<evidence type="ECO:0000256" key="10">
    <source>
        <dbReference type="HAMAP-Rule" id="MF_01464"/>
    </source>
</evidence>
<proteinExistence type="inferred from homology"/>
<evidence type="ECO:0000256" key="2">
    <source>
        <dbReference type="ARBA" id="ARBA00022448"/>
    </source>
</evidence>
<comment type="function">
    <text evidence="9">Part of the Sec protein translocase complex. Interacts with the SecYEG preprotein conducting channel. SecDF uses the proton motive force (PMF) to complete protein translocation after the ATP-dependent function of SecA.</text>
</comment>
<evidence type="ECO:0000256" key="6">
    <source>
        <dbReference type="ARBA" id="ARBA00022989"/>
    </source>
</evidence>
<evidence type="ECO:0000256" key="4">
    <source>
        <dbReference type="ARBA" id="ARBA00022692"/>
    </source>
</evidence>
<dbReference type="InterPro" id="IPR005665">
    <property type="entry name" value="SecF_bac"/>
</dbReference>
<accession>A0A6S6R1T9</accession>
<feature type="transmembrane region" description="Helical" evidence="9">
    <location>
        <begin position="350"/>
        <end position="371"/>
    </location>
</feature>
<feature type="transmembrane region" description="Helical" evidence="9">
    <location>
        <begin position="279"/>
        <end position="299"/>
    </location>
</feature>
<dbReference type="SUPFAM" id="SSF82866">
    <property type="entry name" value="Multidrug efflux transporter AcrB transmembrane domain"/>
    <property type="match status" value="2"/>
</dbReference>
<dbReference type="InterPro" id="IPR054384">
    <property type="entry name" value="SecDF_P1_head"/>
</dbReference>
<evidence type="ECO:0000256" key="5">
    <source>
        <dbReference type="ARBA" id="ARBA00022927"/>
    </source>
</evidence>
<gene>
    <name evidence="10" type="primary">secF</name>
    <name evidence="9" type="synonym">secD</name>
    <name evidence="14" type="ORF">acsn021_10510</name>
</gene>
<dbReference type="NCBIfam" id="TIGR00966">
    <property type="entry name" value="transloc_SecF"/>
    <property type="match status" value="1"/>
</dbReference>
<feature type="transmembrane region" description="Helical" evidence="9">
    <location>
        <begin position="688"/>
        <end position="712"/>
    </location>
</feature>
<dbReference type="PANTHER" id="PTHR30081">
    <property type="entry name" value="PROTEIN-EXPORT MEMBRANE PROTEIN SEC"/>
    <property type="match status" value="1"/>
</dbReference>
<dbReference type="Gene3D" id="1.20.1640.10">
    <property type="entry name" value="Multidrug efflux transporter AcrB transmembrane domain"/>
    <property type="match status" value="2"/>
</dbReference>
<dbReference type="KEGG" id="acel:acsn021_10510"/>
<dbReference type="GO" id="GO:0015450">
    <property type="term" value="F:protein-transporting ATPase activity"/>
    <property type="evidence" value="ECO:0007669"/>
    <property type="project" value="InterPro"/>
</dbReference>
<name>A0A6S6R1T9_9FIRM</name>
<feature type="transmembrane region" description="Helical" evidence="9">
    <location>
        <begin position="432"/>
        <end position="451"/>
    </location>
</feature>
<dbReference type="Proteomes" id="UP000515561">
    <property type="component" value="Chromosome"/>
</dbReference>
<feature type="transmembrane region" description="Helical" evidence="9">
    <location>
        <begin position="611"/>
        <end position="632"/>
    </location>
</feature>
<keyword evidence="15" id="KW-1185">Reference proteome</keyword>
<dbReference type="AlphaFoldDB" id="A0A6S6R1T9"/>
<evidence type="ECO:0000259" key="11">
    <source>
        <dbReference type="Pfam" id="PF02355"/>
    </source>
</evidence>
<feature type="domain" description="Protein translocase subunit SecDF P1" evidence="12">
    <location>
        <begin position="78"/>
        <end position="131"/>
    </location>
</feature>
<comment type="subunit">
    <text evidence="9">Forms a complex with SecF. Part of the essential Sec protein translocation apparatus which comprises SecA, SecYEG and auxiliary proteins SecDF. Other proteins may also be involved.</text>
</comment>
<dbReference type="Gene3D" id="3.30.1360.200">
    <property type="match status" value="1"/>
</dbReference>
<dbReference type="PANTHER" id="PTHR30081:SF1">
    <property type="entry name" value="PROTEIN TRANSLOCASE SUBUNIT SECD"/>
    <property type="match status" value="1"/>
</dbReference>
<dbReference type="GO" id="GO:0065002">
    <property type="term" value="P:intracellular protein transmembrane transport"/>
    <property type="evidence" value="ECO:0007669"/>
    <property type="project" value="UniProtKB-UniRule"/>
</dbReference>
<comment type="similarity">
    <text evidence="9">Belongs to the SecD/SecF family. SecD subfamily.</text>
</comment>
<dbReference type="GO" id="GO:0043952">
    <property type="term" value="P:protein transport by the Sec complex"/>
    <property type="evidence" value="ECO:0007669"/>
    <property type="project" value="UniProtKB-UniRule"/>
</dbReference>
<evidence type="ECO:0000256" key="1">
    <source>
        <dbReference type="ARBA" id="ARBA00004651"/>
    </source>
</evidence>
<feature type="transmembrane region" description="Helical" evidence="9">
    <location>
        <begin position="583"/>
        <end position="605"/>
    </location>
</feature>
<dbReference type="FunFam" id="1.20.1640.10:FF:000004">
    <property type="entry name" value="Protein translocase subunit SecD"/>
    <property type="match status" value="1"/>
</dbReference>
<keyword evidence="5 9" id="KW-0653">Protein transport</keyword>
<keyword evidence="2 9" id="KW-0813">Transport</keyword>
<keyword evidence="3 9" id="KW-1003">Cell membrane</keyword>
<comment type="subcellular location">
    <subcellularLocation>
        <location evidence="1 9">Cell membrane</location>
        <topology evidence="1 9">Multi-pass membrane protein</topology>
    </subcellularLocation>
</comment>
<evidence type="ECO:0000256" key="3">
    <source>
        <dbReference type="ARBA" id="ARBA00022475"/>
    </source>
</evidence>
<dbReference type="EMBL" id="AP023367">
    <property type="protein sequence ID" value="BCJ93482.1"/>
    <property type="molecule type" value="Genomic_DNA"/>
</dbReference>
<feature type="transmembrane region" description="Helical" evidence="9">
    <location>
        <begin position="663"/>
        <end position="682"/>
    </location>
</feature>
<dbReference type="InterPro" id="IPR022813">
    <property type="entry name" value="SecD/SecF_arch_bac"/>
</dbReference>
<dbReference type="InterPro" id="IPR048634">
    <property type="entry name" value="SecD_SecF_C"/>
</dbReference>
<keyword evidence="7 9" id="KW-0811">Translocation</keyword>
<dbReference type="InterPro" id="IPR022646">
    <property type="entry name" value="SecD/SecF_CS"/>
</dbReference>
<evidence type="ECO:0000256" key="8">
    <source>
        <dbReference type="ARBA" id="ARBA00023136"/>
    </source>
</evidence>
<organism evidence="14 15">
    <name type="scientific">Anaerocolumna cellulosilytica</name>
    <dbReference type="NCBI Taxonomy" id="433286"/>
    <lineage>
        <taxon>Bacteria</taxon>
        <taxon>Bacillati</taxon>
        <taxon>Bacillota</taxon>
        <taxon>Clostridia</taxon>
        <taxon>Lachnospirales</taxon>
        <taxon>Lachnospiraceae</taxon>
        <taxon>Anaerocolumna</taxon>
    </lineage>
</organism>
<comment type="caution">
    <text evidence="9">Lacks conserved residue(s) required for the propagation of feature annotation.</text>
</comment>
<sequence>MINTSYKIIMKDKSQGFIKLLLSLIIVAALGVVAFVGIGSNNTGSLKDIKLGLDLAGGVSITYEAVKENPTKEEMADTVYKLQKRVDNYSTESAVYQEGGNRINVDIPGVTDANEILSQLGKAGALEFKDEAGKVLLNGADIKTAEAGVYQKQSMGNEYVVQLTLTQEGADKFNKATTANVGKKISIYYDKELISAPNVKEAIAGGKASISGQASFEEAQELASIIRIGALPLELKEIRSNIVGAKLGAEAIHTSLLAGVIGIIMVISFLIIVYRIPGLASSIALLFYVTIVLILLNVLDVTLTLPGVAGIVLSIGMAVDANVIIFTRIKEEIATGKTVKSSIKIGFHKALSAIIDGNVTTLIAAAVLWLMGSGTVKGFAQTLAIGIIVSMFTALTVTRFILNALFAIGLNKEGMYGTAKNIKTISFIRGRIGFFAFSIILILVGIGALVVNKRATGEILAYGLDFRGGTSTTVTFNEALPEGINTELTELVTGVIRDPGVEISQVKDSNAVIIKTKELTLDERTEISDKLVKEYKVDKDLITTESISGTVSDDMKKDAIMAVAVSTLCMLLYIWIRFKDIHFATSAVLALLHDVLVVLMVYAVSRITVNSTFIACMLTIVGYSINATIIIFDRIRENMKEKSSKVTIEEVVNNSITQTLTRCINTSLTTFIMVFVLFLFGVESIKEFAIPLMAGIVCGAYSSICITGILWATTKNRLSKRAVVD</sequence>
<evidence type="ECO:0000313" key="15">
    <source>
        <dbReference type="Proteomes" id="UP000515561"/>
    </source>
</evidence>
<keyword evidence="8 9" id="KW-0472">Membrane</keyword>
<comment type="subunit">
    <text evidence="10">Forms a complex with SecD. Part of the essential Sec protein translocation apparatus which comprises SecA, SecYEG and auxiliary proteins SecDF. Other proteins may also be involved.</text>
</comment>
<dbReference type="Pfam" id="PF07549">
    <property type="entry name" value="Sec_GG"/>
    <property type="match status" value="2"/>
</dbReference>
<dbReference type="Pfam" id="PF21760">
    <property type="entry name" value="SecD_1st"/>
    <property type="match status" value="1"/>
</dbReference>
<reference evidence="14 15" key="1">
    <citation type="journal article" date="2016" name="Int. J. Syst. Evol. Microbiol.">
        <title>Descriptions of Anaerotaenia torta gen. nov., sp. nov. and Anaerocolumna cellulosilytica gen. nov., sp. nov. isolated from a methanogenic reactor of cattle waste.</title>
        <authorList>
            <person name="Uek A."/>
            <person name="Ohtaki Y."/>
            <person name="Kaku N."/>
            <person name="Ueki K."/>
        </authorList>
    </citation>
    <scope>NUCLEOTIDE SEQUENCE [LARGE SCALE GENOMIC DNA]</scope>
    <source>
        <strain evidence="14 15">SN021</strain>
    </source>
</reference>
<feature type="domain" description="Protein export membrane protein SecD/SecF C-terminal" evidence="11">
    <location>
        <begin position="235"/>
        <end position="401"/>
    </location>
</feature>
<dbReference type="InterPro" id="IPR048631">
    <property type="entry name" value="SecD_1st"/>
</dbReference>
<feature type="transmembrane region" description="Helical" evidence="9">
    <location>
        <begin position="559"/>
        <end position="576"/>
    </location>
</feature>
<keyword evidence="4 9" id="KW-0812">Transmembrane</keyword>
<dbReference type="Pfam" id="PF02355">
    <property type="entry name" value="SecD_SecF_C"/>
    <property type="match status" value="2"/>
</dbReference>
<keyword evidence="6 9" id="KW-1133">Transmembrane helix</keyword>
<feature type="transmembrane region" description="Helical" evidence="9">
    <location>
        <begin position="251"/>
        <end position="272"/>
    </location>
</feature>
<dbReference type="PRINTS" id="PR01755">
    <property type="entry name" value="SECFTRNLCASE"/>
</dbReference>